<evidence type="ECO:0000256" key="6">
    <source>
        <dbReference type="ARBA" id="ARBA00022691"/>
    </source>
</evidence>
<evidence type="ECO:0000256" key="4">
    <source>
        <dbReference type="ARBA" id="ARBA00022603"/>
    </source>
</evidence>
<dbReference type="InterPro" id="IPR003616">
    <property type="entry name" value="Post-SET_dom"/>
</dbReference>
<dbReference type="SUPFAM" id="SSF82199">
    <property type="entry name" value="SET domain"/>
    <property type="match status" value="1"/>
</dbReference>
<dbReference type="PROSITE" id="PS50868">
    <property type="entry name" value="POST_SET"/>
    <property type="match status" value="1"/>
</dbReference>
<dbReference type="InterPro" id="IPR050777">
    <property type="entry name" value="SET2_Histone-Lys_MeTrsfase"/>
</dbReference>
<keyword evidence="3" id="KW-0158">Chromosome</keyword>
<evidence type="ECO:0000256" key="7">
    <source>
        <dbReference type="ARBA" id="ARBA00023242"/>
    </source>
</evidence>
<dbReference type="GO" id="GO:0005634">
    <property type="term" value="C:nucleus"/>
    <property type="evidence" value="ECO:0007669"/>
    <property type="project" value="UniProtKB-SubCell"/>
</dbReference>
<dbReference type="GO" id="GO:0005694">
    <property type="term" value="C:chromosome"/>
    <property type="evidence" value="ECO:0007669"/>
    <property type="project" value="UniProtKB-SubCell"/>
</dbReference>
<dbReference type="SMART" id="SM00508">
    <property type="entry name" value="PostSET"/>
    <property type="match status" value="1"/>
</dbReference>
<dbReference type="EMBL" id="NAJQ01000117">
    <property type="protein sequence ID" value="TKA78242.1"/>
    <property type="molecule type" value="Genomic_DNA"/>
</dbReference>
<feature type="compositionally biased region" description="Basic and acidic residues" evidence="8">
    <location>
        <begin position="205"/>
        <end position="214"/>
    </location>
</feature>
<gene>
    <name evidence="11" type="ORF">B0A55_04783</name>
</gene>
<feature type="compositionally biased region" description="Basic and acidic residues" evidence="8">
    <location>
        <begin position="123"/>
        <end position="158"/>
    </location>
</feature>
<proteinExistence type="predicted"/>
<comment type="caution">
    <text evidence="11">The sequence shown here is derived from an EMBL/GenBank/DDBJ whole genome shotgun (WGS) entry which is preliminary data.</text>
</comment>
<dbReference type="STRING" id="329884.A0A4U0XLS4"/>
<evidence type="ECO:0000313" key="12">
    <source>
        <dbReference type="Proteomes" id="UP000309340"/>
    </source>
</evidence>
<feature type="compositionally biased region" description="Basic and acidic residues" evidence="8">
    <location>
        <begin position="169"/>
        <end position="193"/>
    </location>
</feature>
<evidence type="ECO:0000256" key="8">
    <source>
        <dbReference type="SAM" id="MobiDB-lite"/>
    </source>
</evidence>
<keyword evidence="4" id="KW-0489">Methyltransferase</keyword>
<evidence type="ECO:0000256" key="1">
    <source>
        <dbReference type="ARBA" id="ARBA00004123"/>
    </source>
</evidence>
<dbReference type="InterPro" id="IPR046341">
    <property type="entry name" value="SET_dom_sf"/>
</dbReference>
<dbReference type="PANTHER" id="PTHR22884">
    <property type="entry name" value="SET DOMAIN PROTEINS"/>
    <property type="match status" value="1"/>
</dbReference>
<dbReference type="InterPro" id="IPR001214">
    <property type="entry name" value="SET_dom"/>
</dbReference>
<dbReference type="SMART" id="SM00317">
    <property type="entry name" value="SET"/>
    <property type="match status" value="1"/>
</dbReference>
<dbReference type="OrthoDB" id="422362at2759"/>
<dbReference type="Proteomes" id="UP000309340">
    <property type="component" value="Unassembled WGS sequence"/>
</dbReference>
<reference evidence="11 12" key="1">
    <citation type="submission" date="2017-03" db="EMBL/GenBank/DDBJ databases">
        <title>Genomes of endolithic fungi from Antarctica.</title>
        <authorList>
            <person name="Coleine C."/>
            <person name="Masonjones S."/>
            <person name="Stajich J.E."/>
        </authorList>
    </citation>
    <scope>NUCLEOTIDE SEQUENCE [LARGE SCALE GENOMIC DNA]</scope>
    <source>
        <strain evidence="11 12">CCFEE 5184</strain>
    </source>
</reference>
<keyword evidence="7" id="KW-0539">Nucleus</keyword>
<dbReference type="Gene3D" id="2.170.270.10">
    <property type="entry name" value="SET domain"/>
    <property type="match status" value="1"/>
</dbReference>
<feature type="region of interest" description="Disordered" evidence="8">
    <location>
        <begin position="272"/>
        <end position="291"/>
    </location>
</feature>
<feature type="domain" description="SET" evidence="9">
    <location>
        <begin position="1"/>
        <end position="90"/>
    </location>
</feature>
<name>A0A4U0XLS4_9PEZI</name>
<dbReference type="GO" id="GO:0032259">
    <property type="term" value="P:methylation"/>
    <property type="evidence" value="ECO:0007669"/>
    <property type="project" value="UniProtKB-KW"/>
</dbReference>
<evidence type="ECO:0000256" key="5">
    <source>
        <dbReference type="ARBA" id="ARBA00022679"/>
    </source>
</evidence>
<feature type="region of interest" description="Disordered" evidence="8">
    <location>
        <begin position="357"/>
        <end position="379"/>
    </location>
</feature>
<feature type="domain" description="Post-SET" evidence="10">
    <location>
        <begin position="97"/>
        <end position="113"/>
    </location>
</feature>
<evidence type="ECO:0000259" key="10">
    <source>
        <dbReference type="PROSITE" id="PS50868"/>
    </source>
</evidence>
<sequence length="379" mass="42668">MEYTGELVSEGECQRRMREDYKDKQCYYLMELERGLIIDGTKGSMARFINHSCEPNCEVRMVKVNGTPRMGVFAGERGVATGEELTYDYNFDNFGEKQQMCYCGAPTCRGYLSKRLNAAEQKKMARVENERKRKAAEEAQRHAEDEERKKRVKTDRGSGWRGWVAVDDPETKERLKREKREREEAARSSDRARRLAARRISTPGVEREPLIKKKSEAKRRRTVSVDDEVVRRTDEDKSEAPIEEEGLAKEATVQQPTTSRVAKGHRASYSGSKFVEDLPRPTSVHSTATSTITRKTEITITETAESESSLQRPVTALDGAHGDEDSDEEIAVAVKKQPVKDAMKSVGQAFKNGLLGAAGRSLGGGRMKQSTLSFARKMK</sequence>
<organism evidence="11 12">
    <name type="scientific">Friedmanniomyces simplex</name>
    <dbReference type="NCBI Taxonomy" id="329884"/>
    <lineage>
        <taxon>Eukaryota</taxon>
        <taxon>Fungi</taxon>
        <taxon>Dikarya</taxon>
        <taxon>Ascomycota</taxon>
        <taxon>Pezizomycotina</taxon>
        <taxon>Dothideomycetes</taxon>
        <taxon>Dothideomycetidae</taxon>
        <taxon>Mycosphaerellales</taxon>
        <taxon>Teratosphaeriaceae</taxon>
        <taxon>Friedmanniomyces</taxon>
    </lineage>
</organism>
<accession>A0A4U0XLS4</accession>
<evidence type="ECO:0000259" key="9">
    <source>
        <dbReference type="PROSITE" id="PS50280"/>
    </source>
</evidence>
<keyword evidence="6" id="KW-0949">S-adenosyl-L-methionine</keyword>
<dbReference type="AlphaFoldDB" id="A0A4U0XLS4"/>
<evidence type="ECO:0000256" key="2">
    <source>
        <dbReference type="ARBA" id="ARBA00004286"/>
    </source>
</evidence>
<dbReference type="GO" id="GO:0008168">
    <property type="term" value="F:methyltransferase activity"/>
    <property type="evidence" value="ECO:0007669"/>
    <property type="project" value="UniProtKB-KW"/>
</dbReference>
<feature type="region of interest" description="Disordered" evidence="8">
    <location>
        <begin position="123"/>
        <end position="267"/>
    </location>
</feature>
<evidence type="ECO:0008006" key="13">
    <source>
        <dbReference type="Google" id="ProtNLM"/>
    </source>
</evidence>
<dbReference type="PROSITE" id="PS50280">
    <property type="entry name" value="SET"/>
    <property type="match status" value="1"/>
</dbReference>
<keyword evidence="12" id="KW-1185">Reference proteome</keyword>
<evidence type="ECO:0000313" key="11">
    <source>
        <dbReference type="EMBL" id="TKA78242.1"/>
    </source>
</evidence>
<keyword evidence="5" id="KW-0808">Transferase</keyword>
<dbReference type="Pfam" id="PF00856">
    <property type="entry name" value="SET"/>
    <property type="match status" value="1"/>
</dbReference>
<feature type="region of interest" description="Disordered" evidence="8">
    <location>
        <begin position="301"/>
        <end position="328"/>
    </location>
</feature>
<protein>
    <recommendedName>
        <fullName evidence="13">SET domain-containing protein</fullName>
    </recommendedName>
</protein>
<evidence type="ECO:0000256" key="3">
    <source>
        <dbReference type="ARBA" id="ARBA00022454"/>
    </source>
</evidence>
<feature type="compositionally biased region" description="Basic and acidic residues" evidence="8">
    <location>
        <begin position="228"/>
        <end position="240"/>
    </location>
</feature>
<comment type="subcellular location">
    <subcellularLocation>
        <location evidence="2">Chromosome</location>
    </subcellularLocation>
    <subcellularLocation>
        <location evidence="1">Nucleus</location>
    </subcellularLocation>
</comment>